<dbReference type="InterPro" id="IPR032675">
    <property type="entry name" value="LRR_dom_sf"/>
</dbReference>
<evidence type="ECO:0008006" key="3">
    <source>
        <dbReference type="Google" id="ProtNLM"/>
    </source>
</evidence>
<protein>
    <recommendedName>
        <fullName evidence="3">F-box domain-containing protein</fullName>
    </recommendedName>
</protein>
<sequence>MLADCDLTMQYLLYAHKILDTYSKKNRKKRANGCRGKLARSIPCHIDWFMTTSTAKTPDVLEAIFQYFRLSQLSHSTTSTQVGQLAALNAALTTRIWLIPALSARWWMLREIHSLFKLLPIFTFNRRALCYTLTRYPRQSDFARLDWYAPLVRHICYCDYKEDIHPTVFFQIAKFKQGRPLLPHLQSMIVGSIFDDPCLFISPTLKSITFDHSPRGIGDYTPAASTFVSVVSQQLPELRELTLNSSVTQAALHSIGHIKGLRRLRIHFPDHLGINMFLFFQHLASLPTLEKVTMSSQTRALGQFLPSSKISDPEHEQESQTLLFNGTPRELERFVVISEPLLLNNVRPILRPLTDPSQLGLIPPANPSHFSSLDTFHYSGTVAELAHLLHLLPRDTLSSLELDSAFCSVPQERVDYPSRWQPLFNIIRKQSSASLKRICIKSQCCKFPEGSDIFVPGIGVMGPLLSLTHLVSVDLHRLSFITLTDQDIEDMASSWPRLESFYFYNMEPPATTFACFQSFAKHSPNLRSLTIDVDPEGSVPEVNDQFHSNACRLERIWLPTMTFQVIDGGSDEVQVRQYFDRLFPYVQSVFPLPHQRCGSSSYSCDCAWAEFSRTFR</sequence>
<evidence type="ECO:0000313" key="1">
    <source>
        <dbReference type="EMBL" id="TFK19763.1"/>
    </source>
</evidence>
<dbReference type="STRING" id="230819.A0A5C3KIU6"/>
<accession>A0A5C3KIU6</accession>
<reference evidence="1 2" key="1">
    <citation type="journal article" date="2019" name="Nat. Ecol. Evol.">
        <title>Megaphylogeny resolves global patterns of mushroom evolution.</title>
        <authorList>
            <person name="Varga T."/>
            <person name="Krizsan K."/>
            <person name="Foldi C."/>
            <person name="Dima B."/>
            <person name="Sanchez-Garcia M."/>
            <person name="Sanchez-Ramirez S."/>
            <person name="Szollosi G.J."/>
            <person name="Szarkandi J.G."/>
            <person name="Papp V."/>
            <person name="Albert L."/>
            <person name="Andreopoulos W."/>
            <person name="Angelini C."/>
            <person name="Antonin V."/>
            <person name="Barry K.W."/>
            <person name="Bougher N.L."/>
            <person name="Buchanan P."/>
            <person name="Buyck B."/>
            <person name="Bense V."/>
            <person name="Catcheside P."/>
            <person name="Chovatia M."/>
            <person name="Cooper J."/>
            <person name="Damon W."/>
            <person name="Desjardin D."/>
            <person name="Finy P."/>
            <person name="Geml J."/>
            <person name="Haridas S."/>
            <person name="Hughes K."/>
            <person name="Justo A."/>
            <person name="Karasinski D."/>
            <person name="Kautmanova I."/>
            <person name="Kiss B."/>
            <person name="Kocsube S."/>
            <person name="Kotiranta H."/>
            <person name="LaButti K.M."/>
            <person name="Lechner B.E."/>
            <person name="Liimatainen K."/>
            <person name="Lipzen A."/>
            <person name="Lukacs Z."/>
            <person name="Mihaltcheva S."/>
            <person name="Morgado L.N."/>
            <person name="Niskanen T."/>
            <person name="Noordeloos M.E."/>
            <person name="Ohm R.A."/>
            <person name="Ortiz-Santana B."/>
            <person name="Ovrebo C."/>
            <person name="Racz N."/>
            <person name="Riley R."/>
            <person name="Savchenko A."/>
            <person name="Shiryaev A."/>
            <person name="Soop K."/>
            <person name="Spirin V."/>
            <person name="Szebenyi C."/>
            <person name="Tomsovsky M."/>
            <person name="Tulloss R.E."/>
            <person name="Uehling J."/>
            <person name="Grigoriev I.V."/>
            <person name="Vagvolgyi C."/>
            <person name="Papp T."/>
            <person name="Martin F.M."/>
            <person name="Miettinen O."/>
            <person name="Hibbett D.S."/>
            <person name="Nagy L.G."/>
        </authorList>
    </citation>
    <scope>NUCLEOTIDE SEQUENCE [LARGE SCALE GENOMIC DNA]</scope>
    <source>
        <strain evidence="1 2">CBS 121175</strain>
    </source>
</reference>
<evidence type="ECO:0000313" key="2">
    <source>
        <dbReference type="Proteomes" id="UP000307440"/>
    </source>
</evidence>
<dbReference type="OrthoDB" id="2631350at2759"/>
<dbReference type="Gene3D" id="3.80.10.10">
    <property type="entry name" value="Ribonuclease Inhibitor"/>
    <property type="match status" value="2"/>
</dbReference>
<name>A0A5C3KIU6_COPMA</name>
<organism evidence="1 2">
    <name type="scientific">Coprinopsis marcescibilis</name>
    <name type="common">Agaric fungus</name>
    <name type="synonym">Psathyrella marcescibilis</name>
    <dbReference type="NCBI Taxonomy" id="230819"/>
    <lineage>
        <taxon>Eukaryota</taxon>
        <taxon>Fungi</taxon>
        <taxon>Dikarya</taxon>
        <taxon>Basidiomycota</taxon>
        <taxon>Agaricomycotina</taxon>
        <taxon>Agaricomycetes</taxon>
        <taxon>Agaricomycetidae</taxon>
        <taxon>Agaricales</taxon>
        <taxon>Agaricineae</taxon>
        <taxon>Psathyrellaceae</taxon>
        <taxon>Coprinopsis</taxon>
    </lineage>
</organism>
<dbReference type="AlphaFoldDB" id="A0A5C3KIU6"/>
<dbReference type="Proteomes" id="UP000307440">
    <property type="component" value="Unassembled WGS sequence"/>
</dbReference>
<keyword evidence="2" id="KW-1185">Reference proteome</keyword>
<dbReference type="SUPFAM" id="SSF52047">
    <property type="entry name" value="RNI-like"/>
    <property type="match status" value="1"/>
</dbReference>
<dbReference type="EMBL" id="ML210326">
    <property type="protein sequence ID" value="TFK19763.1"/>
    <property type="molecule type" value="Genomic_DNA"/>
</dbReference>
<proteinExistence type="predicted"/>
<gene>
    <name evidence="1" type="ORF">FA15DRAFT_723251</name>
</gene>